<dbReference type="Proteomes" id="UP000697995">
    <property type="component" value="Unassembled WGS sequence"/>
</dbReference>
<evidence type="ECO:0000313" key="2">
    <source>
        <dbReference type="Proteomes" id="UP000697995"/>
    </source>
</evidence>
<keyword evidence="2" id="KW-1185">Reference proteome</keyword>
<organism evidence="1 2">
    <name type="scientific">Paracraurococcus ruber</name>
    <dbReference type="NCBI Taxonomy" id="77675"/>
    <lineage>
        <taxon>Bacteria</taxon>
        <taxon>Pseudomonadati</taxon>
        <taxon>Pseudomonadota</taxon>
        <taxon>Alphaproteobacteria</taxon>
        <taxon>Acetobacterales</taxon>
        <taxon>Roseomonadaceae</taxon>
        <taxon>Paracraurococcus</taxon>
    </lineage>
</organism>
<evidence type="ECO:0000313" key="1">
    <source>
        <dbReference type="EMBL" id="MBK1658549.1"/>
    </source>
</evidence>
<comment type="caution">
    <text evidence="1">The sequence shown here is derived from an EMBL/GenBank/DDBJ whole genome shotgun (WGS) entry which is preliminary data.</text>
</comment>
<dbReference type="EMBL" id="NRSG01000056">
    <property type="protein sequence ID" value="MBK1658549.1"/>
    <property type="molecule type" value="Genomic_DNA"/>
</dbReference>
<proteinExistence type="predicted"/>
<accession>A0ABS1CXV3</accession>
<gene>
    <name evidence="1" type="ORF">CKO45_09930</name>
</gene>
<sequence length="75" mass="7523">MTPALLARPLKGIAAMPCGRITWQTTAGGWPAIARQTPGSSTGSAAVRRPALDADRGSAGLRCPVCAGVPGIRPG</sequence>
<reference evidence="1 2" key="1">
    <citation type="journal article" date="2020" name="Microorganisms">
        <title>Osmotic Adaptation and Compatible Solute Biosynthesis of Phototrophic Bacteria as Revealed from Genome Analyses.</title>
        <authorList>
            <person name="Imhoff J.F."/>
            <person name="Rahn T."/>
            <person name="Kunzel S."/>
            <person name="Keller A."/>
            <person name="Neulinger S.C."/>
        </authorList>
    </citation>
    <scope>NUCLEOTIDE SEQUENCE [LARGE SCALE GENOMIC DNA]</scope>
    <source>
        <strain evidence="1 2">DSM 15382</strain>
    </source>
</reference>
<name>A0ABS1CXV3_9PROT</name>
<protein>
    <submittedName>
        <fullName evidence="1">Uncharacterized protein</fullName>
    </submittedName>
</protein>